<accession>A0A059G0S7</accession>
<protein>
    <submittedName>
        <fullName evidence="4">Beta-lactamase family protein</fullName>
    </submittedName>
</protein>
<organism evidence="4 5">
    <name type="scientific">Hyphomonas oceanitis SCH89</name>
    <dbReference type="NCBI Taxonomy" id="1280953"/>
    <lineage>
        <taxon>Bacteria</taxon>
        <taxon>Pseudomonadati</taxon>
        <taxon>Pseudomonadota</taxon>
        <taxon>Alphaproteobacteria</taxon>
        <taxon>Hyphomonadales</taxon>
        <taxon>Hyphomonadaceae</taxon>
        <taxon>Hyphomonas</taxon>
    </lineage>
</organism>
<dbReference type="AlphaFoldDB" id="A0A059G0S7"/>
<dbReference type="STRING" id="1280953.HOC_20483"/>
<dbReference type="SMART" id="SM00671">
    <property type="entry name" value="SEL1"/>
    <property type="match status" value="3"/>
</dbReference>
<dbReference type="InterPro" id="IPR006597">
    <property type="entry name" value="Sel1-like"/>
</dbReference>
<dbReference type="PANTHER" id="PTHR13891">
    <property type="entry name" value="CYTOCHROME C OXIDASE ASSEMBLY FACTOR 7"/>
    <property type="match status" value="1"/>
</dbReference>
<name>A0A059G0S7_9PROT</name>
<gene>
    <name evidence="4" type="ORF">HOC_20483</name>
</gene>
<dbReference type="PATRIC" id="fig|1280953.3.peg.4069"/>
<keyword evidence="2" id="KW-0677">Repeat</keyword>
<evidence type="ECO:0000256" key="1">
    <source>
        <dbReference type="ARBA" id="ARBA00008486"/>
    </source>
</evidence>
<comment type="caution">
    <text evidence="4">The sequence shown here is derived from an EMBL/GenBank/DDBJ whole genome shotgun (WGS) entry which is preliminary data.</text>
</comment>
<evidence type="ECO:0000313" key="5">
    <source>
        <dbReference type="Proteomes" id="UP000024942"/>
    </source>
</evidence>
<sequence length="425" mass="44164">MFFAGLVGLCVAGLSSAEVPSEPDCAAGDRKACFEAGTAYAEGTGVEASMNAAIPFFLRACDRGMPQGCTTAGLYILDGAGDLEPNLEAGMHILETGCMRGDDKGCESTVGYLTAQDNPMANTGKVVDVLIQGCKTGSMWACGWGARAAQDGYGGKYPEMADISKAAIIGEMGCEKGNLSACVVSETLFGDPSSALFDAEKSLEYSEVNCDSDIAESCNNLARVYYMINELELGTVAYERACQLGMEQTCAEAKSFRAYLTAKADYEAAEAERAATINGLINAGRYGEAVNTAIYQMGSANQVEAAVRAAAGAGAMSKVNTQDLYVVASWFSSGEVRRIADAEMAARGTGLEGTFGTGTNTAGAADARWKELYGSSIPTTRASSPSAPSTRTFGAGDAAGQVRDKYRTAHCEMAGSNASAAVCRN</sequence>
<evidence type="ECO:0000256" key="2">
    <source>
        <dbReference type="ARBA" id="ARBA00022737"/>
    </source>
</evidence>
<dbReference type="eggNOG" id="COG0790">
    <property type="taxonomic scope" value="Bacteria"/>
</dbReference>
<evidence type="ECO:0000256" key="3">
    <source>
        <dbReference type="SAM" id="MobiDB-lite"/>
    </source>
</evidence>
<dbReference type="InterPro" id="IPR040239">
    <property type="entry name" value="HcpB-like"/>
</dbReference>
<dbReference type="Proteomes" id="UP000024942">
    <property type="component" value="Unassembled WGS sequence"/>
</dbReference>
<feature type="region of interest" description="Disordered" evidence="3">
    <location>
        <begin position="377"/>
        <end position="399"/>
    </location>
</feature>
<dbReference type="SUPFAM" id="SSF81901">
    <property type="entry name" value="HCP-like"/>
    <property type="match status" value="2"/>
</dbReference>
<keyword evidence="5" id="KW-1185">Reference proteome</keyword>
<dbReference type="EMBL" id="ARYL01000100">
    <property type="protein sequence ID" value="KCZ97869.1"/>
    <property type="molecule type" value="Genomic_DNA"/>
</dbReference>
<proteinExistence type="inferred from homology"/>
<dbReference type="PANTHER" id="PTHR13891:SF1">
    <property type="entry name" value="CYTOCHROME C OXIDASE ASSEMBLY FACTOR 7"/>
    <property type="match status" value="1"/>
</dbReference>
<comment type="similarity">
    <text evidence="1">Belongs to the hcp beta-lactamase family.</text>
</comment>
<dbReference type="Gene3D" id="1.25.40.10">
    <property type="entry name" value="Tetratricopeptide repeat domain"/>
    <property type="match status" value="1"/>
</dbReference>
<evidence type="ECO:0000313" key="4">
    <source>
        <dbReference type="EMBL" id="KCZ97869.1"/>
    </source>
</evidence>
<reference evidence="4 5" key="1">
    <citation type="journal article" date="2014" name="Antonie Van Leeuwenhoek">
        <title>Hyphomonas beringensis sp. nov. and Hyphomonas chukchiensis sp. nov., isolated from surface seawater of the Bering Sea and Chukchi Sea.</title>
        <authorList>
            <person name="Li C."/>
            <person name="Lai Q."/>
            <person name="Li G."/>
            <person name="Dong C."/>
            <person name="Wang J."/>
            <person name="Liao Y."/>
            <person name="Shao Z."/>
        </authorList>
    </citation>
    <scope>NUCLEOTIDE SEQUENCE [LARGE SCALE GENOMIC DNA]</scope>
    <source>
        <strain evidence="4 5">SCH89</strain>
    </source>
</reference>
<feature type="compositionally biased region" description="Low complexity" evidence="3">
    <location>
        <begin position="377"/>
        <end position="392"/>
    </location>
</feature>
<dbReference type="InterPro" id="IPR011990">
    <property type="entry name" value="TPR-like_helical_dom_sf"/>
</dbReference>